<evidence type="ECO:0000259" key="1">
    <source>
        <dbReference type="Pfam" id="PF03537"/>
    </source>
</evidence>
<dbReference type="PANTHER" id="PTHR35273">
    <property type="entry name" value="ALPHA-1,4 POLYGALACTOSAMINIDASE, PUTATIVE (AFU_ORTHOLOGUE AFUA_3G07890)-RELATED"/>
    <property type="match status" value="1"/>
</dbReference>
<gene>
    <name evidence="2" type="ORF">LCGC14_0118670</name>
</gene>
<dbReference type="SUPFAM" id="SSF51445">
    <property type="entry name" value="(Trans)glycosidases"/>
    <property type="match status" value="1"/>
</dbReference>
<dbReference type="Gene3D" id="3.20.20.70">
    <property type="entry name" value="Aldolase class I"/>
    <property type="match status" value="1"/>
</dbReference>
<dbReference type="InterPro" id="IPR013785">
    <property type="entry name" value="Aldolase_TIM"/>
</dbReference>
<dbReference type="PANTHER" id="PTHR35273:SF2">
    <property type="entry name" value="ALPHA-GALACTOSIDASE"/>
    <property type="match status" value="1"/>
</dbReference>
<dbReference type="AlphaFoldDB" id="A0A0F9VB96"/>
<dbReference type="Pfam" id="PF03537">
    <property type="entry name" value="Glyco_hydro_114"/>
    <property type="match status" value="1"/>
</dbReference>
<feature type="domain" description="Glycoside-hydrolase family GH114 TIM-barrel" evidence="1">
    <location>
        <begin position="63"/>
        <end position="248"/>
    </location>
</feature>
<reference evidence="2" key="1">
    <citation type="journal article" date="2015" name="Nature">
        <title>Complex archaea that bridge the gap between prokaryotes and eukaryotes.</title>
        <authorList>
            <person name="Spang A."/>
            <person name="Saw J.H."/>
            <person name="Jorgensen S.L."/>
            <person name="Zaremba-Niedzwiedzka K."/>
            <person name="Martijn J."/>
            <person name="Lind A.E."/>
            <person name="van Eijk R."/>
            <person name="Schleper C."/>
            <person name="Guy L."/>
            <person name="Ettema T.J."/>
        </authorList>
    </citation>
    <scope>NUCLEOTIDE SEQUENCE</scope>
</reference>
<dbReference type="PROSITE" id="PS51257">
    <property type="entry name" value="PROKAR_LIPOPROTEIN"/>
    <property type="match status" value="1"/>
</dbReference>
<organism evidence="2">
    <name type="scientific">marine sediment metagenome</name>
    <dbReference type="NCBI Taxonomy" id="412755"/>
    <lineage>
        <taxon>unclassified sequences</taxon>
        <taxon>metagenomes</taxon>
        <taxon>ecological metagenomes</taxon>
    </lineage>
</organism>
<evidence type="ECO:0000313" key="2">
    <source>
        <dbReference type="EMBL" id="KKO01280.1"/>
    </source>
</evidence>
<sequence>MRKLITVLIVLIVVSCNDNDGNITLEETTKTEGSENAIAVYNHAYNENYEADQIEYIALNANNAYVLLDPFQDDAIESIDEIKTNRNQLAAYISIGTGENWREDFNQLQPFLTTQQWAEWPGEYFVNATTTGLIEIMKIRIDKIADLGFDWVEFDNMDWALYDDTRETYDIQVSKEESIAYYQELCNYVHEKGMKCMAKNFVENAEDFDGVTYESYQNEKNWWDYSGAQSFLNDGKLVIIIHYNESNCDQVYTDYQGIYNNDLSFICEDNISKKYIHYNQ</sequence>
<name>A0A0F9VB96_9ZZZZ</name>
<accession>A0A0F9VB96</accession>
<dbReference type="InterPro" id="IPR004352">
    <property type="entry name" value="GH114_TIM-barrel"/>
</dbReference>
<dbReference type="EMBL" id="LAZR01000036">
    <property type="protein sequence ID" value="KKO01280.1"/>
    <property type="molecule type" value="Genomic_DNA"/>
</dbReference>
<comment type="caution">
    <text evidence="2">The sequence shown here is derived from an EMBL/GenBank/DDBJ whole genome shotgun (WGS) entry which is preliminary data.</text>
</comment>
<dbReference type="InterPro" id="IPR017853">
    <property type="entry name" value="GH"/>
</dbReference>
<protein>
    <recommendedName>
        <fullName evidence="1">Glycoside-hydrolase family GH114 TIM-barrel domain-containing protein</fullName>
    </recommendedName>
</protein>
<proteinExistence type="predicted"/>